<keyword evidence="2" id="KW-1133">Transmembrane helix</keyword>
<dbReference type="STRING" id="880157.AB204_08610"/>
<evidence type="ECO:0000256" key="1">
    <source>
        <dbReference type="SAM" id="MobiDB-lite"/>
    </source>
</evidence>
<feature type="region of interest" description="Disordered" evidence="1">
    <location>
        <begin position="183"/>
        <end position="253"/>
    </location>
</feature>
<dbReference type="CDD" id="cd00093">
    <property type="entry name" value="HTH_XRE"/>
    <property type="match status" value="1"/>
</dbReference>
<accession>A0A0J5FTU6</accession>
<dbReference type="Gene3D" id="1.10.260.40">
    <property type="entry name" value="lambda repressor-like DNA-binding domains"/>
    <property type="match status" value="1"/>
</dbReference>
<feature type="compositionally biased region" description="Polar residues" evidence="1">
    <location>
        <begin position="183"/>
        <end position="216"/>
    </location>
</feature>
<evidence type="ECO:0000256" key="2">
    <source>
        <dbReference type="SAM" id="Phobius"/>
    </source>
</evidence>
<dbReference type="InterPro" id="IPR025194">
    <property type="entry name" value="RodZ-like_C"/>
</dbReference>
<keyword evidence="2" id="KW-0472">Membrane</keyword>
<feature type="compositionally biased region" description="Low complexity" evidence="1">
    <location>
        <begin position="228"/>
        <end position="250"/>
    </location>
</feature>
<dbReference type="SMART" id="SM00530">
    <property type="entry name" value="HTH_XRE"/>
    <property type="match status" value="1"/>
</dbReference>
<dbReference type="PATRIC" id="fig|880157.4.peg.1820"/>
<dbReference type="GO" id="GO:0003677">
    <property type="term" value="F:DNA binding"/>
    <property type="evidence" value="ECO:0007669"/>
    <property type="project" value="InterPro"/>
</dbReference>
<dbReference type="InterPro" id="IPR010982">
    <property type="entry name" value="Lambda_DNA-bd_dom_sf"/>
</dbReference>
<evidence type="ECO:0000313" key="5">
    <source>
        <dbReference type="Proteomes" id="UP000036277"/>
    </source>
</evidence>
<reference evidence="4 5" key="1">
    <citation type="submission" date="2015-06" db="EMBL/GenBank/DDBJ databases">
        <title>Draft Whole-Genome Sequence of the Entomopathogenic Bacterium Xenorhabdus khoisanae.</title>
        <authorList>
            <person name="Naidoo S."/>
            <person name="Featherston J."/>
            <person name="Gray V.M."/>
        </authorList>
    </citation>
    <scope>NUCLEOTIDE SEQUENCE [LARGE SCALE GENOMIC DNA]</scope>
    <source>
        <strain evidence="4 5">MCB</strain>
    </source>
</reference>
<dbReference type="InterPro" id="IPR001387">
    <property type="entry name" value="Cro/C1-type_HTH"/>
</dbReference>
<dbReference type="OrthoDB" id="9790252at2"/>
<dbReference type="SUPFAM" id="SSF47413">
    <property type="entry name" value="lambda repressor-like DNA-binding domains"/>
    <property type="match status" value="1"/>
</dbReference>
<dbReference type="Pfam" id="PF13413">
    <property type="entry name" value="HTH_25"/>
    <property type="match status" value="1"/>
</dbReference>
<proteinExistence type="predicted"/>
<feature type="transmembrane region" description="Helical" evidence="2">
    <location>
        <begin position="111"/>
        <end position="132"/>
    </location>
</feature>
<dbReference type="Pfam" id="PF13464">
    <property type="entry name" value="RodZ_C"/>
    <property type="match status" value="1"/>
</dbReference>
<sequence length="345" mass="37309">MKTETYPEEANLTTGQILRQAREKLELSQQTVADRLCLKLSTVRDIEEDNIPSNITPTFFRGYIRAYAKLVQVPESEILSILDKQMPAKTMKVSPMQSFSSGKKRKKSDGWLMKLTWAIIILLLGMTGLWWWQNYKAQQKELSTMASQSSVQSAHVQGAENSPGTSTAIADNTIADNVSAPLKQNQSGSVSQEKASPEQANGTGIKNSASTASNAPVSMATEPKTVLNPAATNTTSENTSVTTNTGTENPVVSTSSADVNNISATSSNELVMDFNGECWLEVKDAKGKLLFSGTKKKGDNLKLSGVLPYSLNIGAPSQVKVQFQGKPVDLNSFIKKGVSAKLKLK</sequence>
<protein>
    <submittedName>
        <fullName evidence="4">Cytoskeletal protein RodZ</fullName>
    </submittedName>
</protein>
<organism evidence="4 5">
    <name type="scientific">Xenorhabdus khoisanae</name>
    <dbReference type="NCBI Taxonomy" id="880157"/>
    <lineage>
        <taxon>Bacteria</taxon>
        <taxon>Pseudomonadati</taxon>
        <taxon>Pseudomonadota</taxon>
        <taxon>Gammaproteobacteria</taxon>
        <taxon>Enterobacterales</taxon>
        <taxon>Morganellaceae</taxon>
        <taxon>Xenorhabdus</taxon>
    </lineage>
</organism>
<dbReference type="Proteomes" id="UP000036277">
    <property type="component" value="Unassembled WGS sequence"/>
</dbReference>
<evidence type="ECO:0000259" key="3">
    <source>
        <dbReference type="PROSITE" id="PS50943"/>
    </source>
</evidence>
<keyword evidence="5" id="KW-1185">Reference proteome</keyword>
<dbReference type="RefSeq" id="WP_047962963.1">
    <property type="nucleotide sequence ID" value="NZ_CAWMBG010000050.1"/>
</dbReference>
<dbReference type="InterPro" id="IPR050400">
    <property type="entry name" value="Bact_Cytoskel_RodZ"/>
</dbReference>
<gene>
    <name evidence="4" type="ORF">AB204_08610</name>
</gene>
<dbReference type="NCBIfam" id="NF008109">
    <property type="entry name" value="PRK10856.1"/>
    <property type="match status" value="1"/>
</dbReference>
<dbReference type="EMBL" id="LFCV01000050">
    <property type="protein sequence ID" value="KMJ45549.1"/>
    <property type="molecule type" value="Genomic_DNA"/>
</dbReference>
<dbReference type="AlphaFoldDB" id="A0A0J5FTU6"/>
<dbReference type="PANTHER" id="PTHR34475:SF1">
    <property type="entry name" value="CYTOSKELETON PROTEIN RODZ"/>
    <property type="match status" value="1"/>
</dbReference>
<comment type="caution">
    <text evidence="4">The sequence shown here is derived from an EMBL/GenBank/DDBJ whole genome shotgun (WGS) entry which is preliminary data.</text>
</comment>
<dbReference type="PROSITE" id="PS50943">
    <property type="entry name" value="HTH_CROC1"/>
    <property type="match status" value="1"/>
</dbReference>
<name>A0A0J5FTU6_9GAMM</name>
<evidence type="ECO:0000313" key="4">
    <source>
        <dbReference type="EMBL" id="KMJ45549.1"/>
    </source>
</evidence>
<feature type="domain" description="HTH cro/C1-type" evidence="3">
    <location>
        <begin position="18"/>
        <end position="53"/>
    </location>
</feature>
<keyword evidence="2" id="KW-0812">Transmembrane</keyword>
<dbReference type="PANTHER" id="PTHR34475">
    <property type="match status" value="1"/>
</dbReference>